<comment type="caution">
    <text evidence="2">The sequence shown here is derived from an EMBL/GenBank/DDBJ whole genome shotgun (WGS) entry which is preliminary data.</text>
</comment>
<protein>
    <submittedName>
        <fullName evidence="2">Glyoxalase</fullName>
    </submittedName>
</protein>
<dbReference type="PANTHER" id="PTHR21366">
    <property type="entry name" value="GLYOXALASE FAMILY PROTEIN"/>
    <property type="match status" value="1"/>
</dbReference>
<organism evidence="2 3">
    <name type="scientific">Alteribacter lacisalsi</name>
    <dbReference type="NCBI Taxonomy" id="2045244"/>
    <lineage>
        <taxon>Bacteria</taxon>
        <taxon>Bacillati</taxon>
        <taxon>Bacillota</taxon>
        <taxon>Bacilli</taxon>
        <taxon>Bacillales</taxon>
        <taxon>Bacillaceae</taxon>
        <taxon>Alteribacter</taxon>
    </lineage>
</organism>
<dbReference type="Gene3D" id="3.10.180.10">
    <property type="entry name" value="2,3-Dihydroxybiphenyl 1,2-Dioxygenase, domain 1"/>
    <property type="match status" value="1"/>
</dbReference>
<name>A0A2W0H5X0_9BACI</name>
<evidence type="ECO:0000313" key="3">
    <source>
        <dbReference type="Proteomes" id="UP000248066"/>
    </source>
</evidence>
<dbReference type="SUPFAM" id="SSF54593">
    <property type="entry name" value="Glyoxalase/Bleomycin resistance protein/Dihydroxybiphenyl dioxygenase"/>
    <property type="match status" value="1"/>
</dbReference>
<evidence type="ECO:0000259" key="1">
    <source>
        <dbReference type="PROSITE" id="PS51819"/>
    </source>
</evidence>
<dbReference type="InterPro" id="IPR029068">
    <property type="entry name" value="Glyas_Bleomycin-R_OHBP_Dase"/>
</dbReference>
<sequence length="168" mass="18937">MSLRQVFTVKIKTEGVSELVLEVKELEQSVSFWSGTLGFPVMERWGISGDHFDPDGEGEGAVWLYAGGNARLGLWLPRVFSDRGLEEKDRPVSEWDGLYDEGGVHVHFALLISSENFDSALEVLKKNGIPVRAVQEKVAGSMRKRLYFKDPDGHIAELYTRRFSHPDN</sequence>
<reference evidence="2 3" key="1">
    <citation type="submission" date="2017-10" db="EMBL/GenBank/DDBJ databases">
        <title>Bacillus sp. nov., a halophilic bacterium isolated from a Yangshapao Lake.</title>
        <authorList>
            <person name="Wang H."/>
        </authorList>
    </citation>
    <scope>NUCLEOTIDE SEQUENCE [LARGE SCALE GENOMIC DNA]</scope>
    <source>
        <strain evidence="2 3">YSP-3</strain>
    </source>
</reference>
<gene>
    <name evidence="2" type="ORF">CR205_12375</name>
</gene>
<keyword evidence="3" id="KW-1185">Reference proteome</keyword>
<dbReference type="InterPro" id="IPR037523">
    <property type="entry name" value="VOC_core"/>
</dbReference>
<feature type="domain" description="VOC" evidence="1">
    <location>
        <begin position="15"/>
        <end position="161"/>
    </location>
</feature>
<dbReference type="InterPro" id="IPR050383">
    <property type="entry name" value="GlyoxalaseI/FosfomycinResist"/>
</dbReference>
<proteinExistence type="predicted"/>
<accession>A0A2W0H5X0</accession>
<evidence type="ECO:0000313" key="2">
    <source>
        <dbReference type="EMBL" id="PYZ96507.1"/>
    </source>
</evidence>
<dbReference type="PROSITE" id="PS51819">
    <property type="entry name" value="VOC"/>
    <property type="match status" value="1"/>
</dbReference>
<dbReference type="AlphaFoldDB" id="A0A2W0H5X0"/>
<dbReference type="Proteomes" id="UP000248066">
    <property type="component" value="Unassembled WGS sequence"/>
</dbReference>
<dbReference type="Pfam" id="PF00903">
    <property type="entry name" value="Glyoxalase"/>
    <property type="match status" value="1"/>
</dbReference>
<dbReference type="InterPro" id="IPR004360">
    <property type="entry name" value="Glyas_Fos-R_dOase_dom"/>
</dbReference>
<dbReference type="EMBL" id="PDOF01000002">
    <property type="protein sequence ID" value="PYZ96507.1"/>
    <property type="molecule type" value="Genomic_DNA"/>
</dbReference>